<dbReference type="RefSeq" id="WP_092309903.1">
    <property type="nucleotide sequence ID" value="NZ_FOZV01000004.1"/>
</dbReference>
<dbReference type="SUPFAM" id="SSF52317">
    <property type="entry name" value="Class I glutamine amidotransferase-like"/>
    <property type="match status" value="1"/>
</dbReference>
<evidence type="ECO:0000256" key="1">
    <source>
        <dbReference type="SAM" id="MobiDB-lite"/>
    </source>
</evidence>
<proteinExistence type="predicted"/>
<keyword evidence="3" id="KW-1185">Reference proteome</keyword>
<feature type="compositionally biased region" description="Basic residues" evidence="1">
    <location>
        <begin position="1"/>
        <end position="17"/>
    </location>
</feature>
<feature type="region of interest" description="Disordered" evidence="1">
    <location>
        <begin position="1"/>
        <end position="20"/>
    </location>
</feature>
<organism evidence="2 3">
    <name type="scientific">Brevundimonas viscosa</name>
    <dbReference type="NCBI Taxonomy" id="871741"/>
    <lineage>
        <taxon>Bacteria</taxon>
        <taxon>Pseudomonadati</taxon>
        <taxon>Pseudomonadota</taxon>
        <taxon>Alphaproteobacteria</taxon>
        <taxon>Caulobacterales</taxon>
        <taxon>Caulobacteraceae</taxon>
        <taxon>Brevundimonas</taxon>
    </lineage>
</organism>
<dbReference type="Proteomes" id="UP000198788">
    <property type="component" value="Unassembled WGS sequence"/>
</dbReference>
<accession>A0A1I6RZH1</accession>
<sequence>MYAQRKAPHAPRSHAGRGFRPAPIRARVGLAMRRSMNFGSMPDAESVMRAHGLSLAPMAVGEGGLSLGGTSVLPTAQASDLDSGALKGLVVPAGAADEAGDAALADAISRACAKGAPVLAFGEGVAATLRALGRPAGPFADAPAVVVSGDDVQPLADAEALGAAAGRIH</sequence>
<dbReference type="AlphaFoldDB" id="A0A1I6RZH1"/>
<dbReference type="InterPro" id="IPR029062">
    <property type="entry name" value="Class_I_gatase-like"/>
</dbReference>
<dbReference type="Gene3D" id="3.40.50.880">
    <property type="match status" value="1"/>
</dbReference>
<reference evidence="3" key="1">
    <citation type="submission" date="2016-10" db="EMBL/GenBank/DDBJ databases">
        <authorList>
            <person name="Varghese N."/>
            <person name="Submissions S."/>
        </authorList>
    </citation>
    <scope>NUCLEOTIDE SEQUENCE [LARGE SCALE GENOMIC DNA]</scope>
    <source>
        <strain evidence="3">CGMCC 1.10683</strain>
    </source>
</reference>
<evidence type="ECO:0000313" key="2">
    <source>
        <dbReference type="EMBL" id="SFS70066.1"/>
    </source>
</evidence>
<protein>
    <submittedName>
        <fullName evidence="2">Uncharacterized protein</fullName>
    </submittedName>
</protein>
<evidence type="ECO:0000313" key="3">
    <source>
        <dbReference type="Proteomes" id="UP000198788"/>
    </source>
</evidence>
<gene>
    <name evidence="2" type="ORF">SAMN05192570_2034</name>
</gene>
<dbReference type="OrthoDB" id="7206162at2"/>
<name>A0A1I6RZH1_9CAUL</name>
<dbReference type="EMBL" id="FOZV01000004">
    <property type="protein sequence ID" value="SFS70066.1"/>
    <property type="molecule type" value="Genomic_DNA"/>
</dbReference>